<dbReference type="InterPro" id="IPR004252">
    <property type="entry name" value="Probable_transposase_24"/>
</dbReference>
<dbReference type="EMBL" id="CAMGYJ010000004">
    <property type="protein sequence ID" value="CAI0402608.1"/>
    <property type="molecule type" value="Genomic_DNA"/>
</dbReference>
<evidence type="ECO:0000256" key="2">
    <source>
        <dbReference type="SAM" id="MobiDB-lite"/>
    </source>
</evidence>
<feature type="compositionally biased region" description="Low complexity" evidence="2">
    <location>
        <begin position="278"/>
        <end position="287"/>
    </location>
</feature>
<protein>
    <submittedName>
        <fullName evidence="3">Uncharacterized protein</fullName>
    </submittedName>
</protein>
<dbReference type="Pfam" id="PF03004">
    <property type="entry name" value="Transposase_24"/>
    <property type="match status" value="1"/>
</dbReference>
<sequence>MQQYRSFYVVVVVTFSAKSLSVALSASSTEAKSASFETSVLTTEMNFVLAVCAEEKREVCAEEKQDLENDQSRSGLLRAKYDVDGKNGSVARNGLFTPLELNWRKAEFRPYKAKILDLVQTKETGKEPDRLETFEDTYTRKKGTYVNGYNATLIEKAYTLRQEGSFDNEQIFQKVHGPEHPGRVRCAGLGPTPSTYLGPSCSSASINSTTTSNSNEVDALKSEVIELRNELAKAKSEVVELRSGMDQLQLEVDTLKTLSLQHIRREKGSMEGSIRAPSSSSQSATRG</sequence>
<evidence type="ECO:0000256" key="1">
    <source>
        <dbReference type="SAM" id="Coils"/>
    </source>
</evidence>
<dbReference type="AlphaFoldDB" id="A0AAV0IY71"/>
<feature type="coiled-coil region" evidence="1">
    <location>
        <begin position="217"/>
        <end position="251"/>
    </location>
</feature>
<organism evidence="3 4">
    <name type="scientific">Linum tenue</name>
    <dbReference type="NCBI Taxonomy" id="586396"/>
    <lineage>
        <taxon>Eukaryota</taxon>
        <taxon>Viridiplantae</taxon>
        <taxon>Streptophyta</taxon>
        <taxon>Embryophyta</taxon>
        <taxon>Tracheophyta</taxon>
        <taxon>Spermatophyta</taxon>
        <taxon>Magnoliopsida</taxon>
        <taxon>eudicotyledons</taxon>
        <taxon>Gunneridae</taxon>
        <taxon>Pentapetalae</taxon>
        <taxon>rosids</taxon>
        <taxon>fabids</taxon>
        <taxon>Malpighiales</taxon>
        <taxon>Linaceae</taxon>
        <taxon>Linum</taxon>
    </lineage>
</organism>
<accession>A0AAV0IY71</accession>
<dbReference type="Proteomes" id="UP001154282">
    <property type="component" value="Unassembled WGS sequence"/>
</dbReference>
<gene>
    <name evidence="3" type="ORF">LITE_LOCUS11684</name>
</gene>
<keyword evidence="1" id="KW-0175">Coiled coil</keyword>
<comment type="caution">
    <text evidence="3">The sequence shown here is derived from an EMBL/GenBank/DDBJ whole genome shotgun (WGS) entry which is preliminary data.</text>
</comment>
<name>A0AAV0IY71_9ROSI</name>
<keyword evidence="4" id="KW-1185">Reference proteome</keyword>
<feature type="region of interest" description="Disordered" evidence="2">
    <location>
        <begin position="265"/>
        <end position="287"/>
    </location>
</feature>
<evidence type="ECO:0000313" key="3">
    <source>
        <dbReference type="EMBL" id="CAI0402608.1"/>
    </source>
</evidence>
<proteinExistence type="predicted"/>
<evidence type="ECO:0000313" key="4">
    <source>
        <dbReference type="Proteomes" id="UP001154282"/>
    </source>
</evidence>
<reference evidence="3" key="1">
    <citation type="submission" date="2022-08" db="EMBL/GenBank/DDBJ databases">
        <authorList>
            <person name="Gutierrez-Valencia J."/>
        </authorList>
    </citation>
    <scope>NUCLEOTIDE SEQUENCE</scope>
</reference>